<name>A0A7Z0VMV7_9GAMM</name>
<feature type="transmembrane region" description="Helical" evidence="7">
    <location>
        <begin position="42"/>
        <end position="60"/>
    </location>
</feature>
<reference evidence="8 9" key="1">
    <citation type="submission" date="2016-06" db="EMBL/GenBank/DDBJ databases">
        <title>Genome sequence of endosymbiont of Candidatus Endolucinida thiodiazotropha.</title>
        <authorList>
            <person name="Poehlein A."/>
            <person name="Koenig S."/>
            <person name="Heiden S.E."/>
            <person name="Thuermer A."/>
            <person name="Voget S."/>
            <person name="Daniel R."/>
            <person name="Markert S."/>
            <person name="Gros O."/>
            <person name="Schweder T."/>
        </authorList>
    </citation>
    <scope>NUCLEOTIDE SEQUENCE [LARGE SCALE GENOMIC DNA]</scope>
    <source>
        <strain evidence="8 9">COS</strain>
    </source>
</reference>
<evidence type="ECO:0000256" key="3">
    <source>
        <dbReference type="ARBA" id="ARBA00022475"/>
    </source>
</evidence>
<keyword evidence="6 7" id="KW-0472">Membrane</keyword>
<evidence type="ECO:0000313" key="9">
    <source>
        <dbReference type="Proteomes" id="UP000094769"/>
    </source>
</evidence>
<comment type="similarity">
    <text evidence="2">Belongs to the UPF0410 family.</text>
</comment>
<evidence type="ECO:0000256" key="7">
    <source>
        <dbReference type="SAM" id="Phobius"/>
    </source>
</evidence>
<dbReference type="PANTHER" id="PTHR33884">
    <property type="entry name" value="UPF0410 PROTEIN YMGE"/>
    <property type="match status" value="1"/>
</dbReference>
<dbReference type="GO" id="GO:0005886">
    <property type="term" value="C:plasma membrane"/>
    <property type="evidence" value="ECO:0007669"/>
    <property type="project" value="UniProtKB-SubCell"/>
</dbReference>
<dbReference type="EMBL" id="MARB01000006">
    <property type="protein sequence ID" value="ODJ88358.1"/>
    <property type="molecule type" value="Genomic_DNA"/>
</dbReference>
<keyword evidence="9" id="KW-1185">Reference proteome</keyword>
<dbReference type="Proteomes" id="UP000094769">
    <property type="component" value="Unassembled WGS sequence"/>
</dbReference>
<organism evidence="8 9">
    <name type="scientific">Candidatus Thiodiazotropha endolucinida</name>
    <dbReference type="NCBI Taxonomy" id="1655433"/>
    <lineage>
        <taxon>Bacteria</taxon>
        <taxon>Pseudomonadati</taxon>
        <taxon>Pseudomonadota</taxon>
        <taxon>Gammaproteobacteria</taxon>
        <taxon>Chromatiales</taxon>
        <taxon>Sedimenticolaceae</taxon>
        <taxon>Candidatus Thiodiazotropha</taxon>
    </lineage>
</organism>
<evidence type="ECO:0000256" key="6">
    <source>
        <dbReference type="ARBA" id="ARBA00023136"/>
    </source>
</evidence>
<protein>
    <recommendedName>
        <fullName evidence="10">Transglycosylase</fullName>
    </recommendedName>
</protein>
<dbReference type="InterPro" id="IPR007341">
    <property type="entry name" value="Transgly_assoc"/>
</dbReference>
<evidence type="ECO:0000256" key="1">
    <source>
        <dbReference type="ARBA" id="ARBA00004651"/>
    </source>
</evidence>
<keyword evidence="5 7" id="KW-1133">Transmembrane helix</keyword>
<evidence type="ECO:0000256" key="4">
    <source>
        <dbReference type="ARBA" id="ARBA00022692"/>
    </source>
</evidence>
<feature type="transmembrane region" description="Helical" evidence="7">
    <location>
        <begin position="72"/>
        <end position="90"/>
    </location>
</feature>
<evidence type="ECO:0000256" key="2">
    <source>
        <dbReference type="ARBA" id="ARBA00011006"/>
    </source>
</evidence>
<evidence type="ECO:0000313" key="8">
    <source>
        <dbReference type="EMBL" id="ODJ88358.1"/>
    </source>
</evidence>
<dbReference type="PANTHER" id="PTHR33884:SF3">
    <property type="entry name" value="UPF0410 PROTEIN YMGE"/>
    <property type="match status" value="1"/>
</dbReference>
<evidence type="ECO:0008006" key="10">
    <source>
        <dbReference type="Google" id="ProtNLM"/>
    </source>
</evidence>
<accession>A0A7Z0VMV7</accession>
<dbReference type="AlphaFoldDB" id="A0A7Z0VMV7"/>
<evidence type="ECO:0000256" key="5">
    <source>
        <dbReference type="ARBA" id="ARBA00022989"/>
    </source>
</evidence>
<gene>
    <name evidence="8" type="ORF">CODIS_13640</name>
</gene>
<sequence>MSGWHSENENIDLTILHRLWVYSGAGIALSCRQYSRAETDMSVLAFLMVGMAAGWLAGMVMKGHGHGLSGNLFLGILGALIGGYLFEFFAVDSKGLLPSLITATAGAILVLTITGLVNKR</sequence>
<keyword evidence="4 7" id="KW-0812">Transmembrane</keyword>
<keyword evidence="3" id="KW-1003">Cell membrane</keyword>
<dbReference type="Pfam" id="PF04226">
    <property type="entry name" value="Transgly_assoc"/>
    <property type="match status" value="1"/>
</dbReference>
<comment type="caution">
    <text evidence="8">The sequence shown here is derived from an EMBL/GenBank/DDBJ whole genome shotgun (WGS) entry which is preliminary data.</text>
</comment>
<proteinExistence type="inferred from homology"/>
<feature type="transmembrane region" description="Helical" evidence="7">
    <location>
        <begin position="96"/>
        <end position="117"/>
    </location>
</feature>
<comment type="subcellular location">
    <subcellularLocation>
        <location evidence="1">Cell membrane</location>
        <topology evidence="1">Multi-pass membrane protein</topology>
    </subcellularLocation>
</comment>